<organism evidence="1 2">
    <name type="scientific">Lecanicillium saksenae</name>
    <dbReference type="NCBI Taxonomy" id="468837"/>
    <lineage>
        <taxon>Eukaryota</taxon>
        <taxon>Fungi</taxon>
        <taxon>Dikarya</taxon>
        <taxon>Ascomycota</taxon>
        <taxon>Pezizomycotina</taxon>
        <taxon>Sordariomycetes</taxon>
        <taxon>Hypocreomycetidae</taxon>
        <taxon>Hypocreales</taxon>
        <taxon>Cordycipitaceae</taxon>
        <taxon>Lecanicillium</taxon>
    </lineage>
</organism>
<gene>
    <name evidence="1" type="ORF">NLG97_g7119</name>
</gene>
<comment type="caution">
    <text evidence="1">The sequence shown here is derived from an EMBL/GenBank/DDBJ whole genome shotgun (WGS) entry which is preliminary data.</text>
</comment>
<name>A0ACC1QRI8_9HYPO</name>
<dbReference type="EMBL" id="JANAKD010001046">
    <property type="protein sequence ID" value="KAJ3484183.1"/>
    <property type="molecule type" value="Genomic_DNA"/>
</dbReference>
<protein>
    <submittedName>
        <fullName evidence="1">Uncharacterized protein</fullName>
    </submittedName>
</protein>
<proteinExistence type="predicted"/>
<keyword evidence="2" id="KW-1185">Reference proteome</keyword>
<evidence type="ECO:0000313" key="1">
    <source>
        <dbReference type="EMBL" id="KAJ3484183.1"/>
    </source>
</evidence>
<reference evidence="1" key="1">
    <citation type="submission" date="2022-07" db="EMBL/GenBank/DDBJ databases">
        <title>Genome Sequence of Lecanicillium saksenae.</title>
        <authorList>
            <person name="Buettner E."/>
        </authorList>
    </citation>
    <scope>NUCLEOTIDE SEQUENCE</scope>
    <source>
        <strain evidence="1">VT-O1</strain>
    </source>
</reference>
<dbReference type="Proteomes" id="UP001148737">
    <property type="component" value="Unassembled WGS sequence"/>
</dbReference>
<accession>A0ACC1QRI8</accession>
<evidence type="ECO:0000313" key="2">
    <source>
        <dbReference type="Proteomes" id="UP001148737"/>
    </source>
</evidence>
<sequence>MAAGSSTKISLFENLETYPPDSHHALKEIYTADPHDPKVLLGAGVYRDDNSKPWVLPSVEQAEKIVRETQTSGRYDYLSTQGYAPFISAARQVLFGASNAEDTRIASIQTISGTGANSIGAQFVARAVKPAAVWLPDPTWANHLTIWDLAGVKVRKYPYWEPTQRRINFDGLISALETETTEGDVILLHACAHNPTGVDPTKDQWRKIADVCEARKLFPFFDCAYQGFASGDLDEDAWAVRHFIERGTMEIFVAQSFSKNMGLYGERVGAGQVVPRRLPCQEVRVTGRNARGMV</sequence>